<comment type="caution">
    <text evidence="9">The sequence shown here is derived from an EMBL/GenBank/DDBJ whole genome shotgun (WGS) entry which is preliminary data.</text>
</comment>
<reference evidence="9 10" key="1">
    <citation type="submission" date="2014-12" db="EMBL/GenBank/DDBJ databases">
        <title>Genome assembly of Enhygromyxa salina DSM 15201.</title>
        <authorList>
            <person name="Sharma G."/>
            <person name="Subramanian S."/>
        </authorList>
    </citation>
    <scope>NUCLEOTIDE SEQUENCE [LARGE SCALE GENOMIC DNA]</scope>
    <source>
        <strain evidence="9 10">DSM 15201</strain>
    </source>
</reference>
<dbReference type="InterPro" id="IPR013078">
    <property type="entry name" value="His_Pase_superF_clade-1"/>
</dbReference>
<feature type="active site" description="Tele-phosphohistidine intermediate" evidence="6">
    <location>
        <position position="9"/>
    </location>
</feature>
<dbReference type="Pfam" id="PF00300">
    <property type="entry name" value="His_Phos_1"/>
    <property type="match status" value="1"/>
</dbReference>
<protein>
    <recommendedName>
        <fullName evidence="2">phosphoglycerate mutase (2,3-diphosphoglycerate-dependent)</fullName>
        <ecNumber evidence="2">5.4.2.11</ecNumber>
    </recommendedName>
</protein>
<dbReference type="EMBL" id="JMCC02000070">
    <property type="protein sequence ID" value="KIG14573.1"/>
    <property type="molecule type" value="Genomic_DNA"/>
</dbReference>
<organism evidence="9 10">
    <name type="scientific">Enhygromyxa salina</name>
    <dbReference type="NCBI Taxonomy" id="215803"/>
    <lineage>
        <taxon>Bacteria</taxon>
        <taxon>Pseudomonadati</taxon>
        <taxon>Myxococcota</taxon>
        <taxon>Polyangia</taxon>
        <taxon>Nannocystales</taxon>
        <taxon>Nannocystaceae</taxon>
        <taxon>Enhygromyxa</taxon>
    </lineage>
</organism>
<dbReference type="PANTHER" id="PTHR11931">
    <property type="entry name" value="PHOSPHOGLYCERATE MUTASE"/>
    <property type="match status" value="1"/>
</dbReference>
<evidence type="ECO:0000256" key="4">
    <source>
        <dbReference type="ARBA" id="ARBA00023152"/>
    </source>
</evidence>
<dbReference type="GO" id="GO:0004619">
    <property type="term" value="F:phosphoglycerate mutase activity"/>
    <property type="evidence" value="ECO:0007669"/>
    <property type="project" value="UniProtKB-EC"/>
</dbReference>
<keyword evidence="3" id="KW-0312">Gluconeogenesis</keyword>
<dbReference type="EC" id="5.4.2.11" evidence="2"/>
<dbReference type="RefSeq" id="WP_052553325.1">
    <property type="nucleotide sequence ID" value="NZ_JMCC02000070.1"/>
</dbReference>
<gene>
    <name evidence="9" type="ORF">DB30_06628</name>
</gene>
<dbReference type="InterPro" id="IPR029033">
    <property type="entry name" value="His_PPase_superfam"/>
</dbReference>
<evidence type="ECO:0000256" key="6">
    <source>
        <dbReference type="PIRSR" id="PIRSR613078-1"/>
    </source>
</evidence>
<dbReference type="GO" id="GO:0006096">
    <property type="term" value="P:glycolytic process"/>
    <property type="evidence" value="ECO:0007669"/>
    <property type="project" value="UniProtKB-KW"/>
</dbReference>
<dbReference type="AlphaFoldDB" id="A0A0C1ZU39"/>
<dbReference type="Gene3D" id="3.40.50.1240">
    <property type="entry name" value="Phosphoglycerate mutase-like"/>
    <property type="match status" value="1"/>
</dbReference>
<feature type="binding site" evidence="7">
    <location>
        <position position="58"/>
    </location>
    <ligand>
        <name>substrate</name>
    </ligand>
</feature>
<proteinExistence type="inferred from homology"/>
<feature type="active site" description="Proton donor/acceptor" evidence="6">
    <location>
        <position position="85"/>
    </location>
</feature>
<dbReference type="Proteomes" id="UP000031599">
    <property type="component" value="Unassembled WGS sequence"/>
</dbReference>
<evidence type="ECO:0000256" key="5">
    <source>
        <dbReference type="ARBA" id="ARBA00023235"/>
    </source>
</evidence>
<dbReference type="InterPro" id="IPR005952">
    <property type="entry name" value="Phosphogly_mut1"/>
</dbReference>
<accession>A0A0C1ZU39</accession>
<evidence type="ECO:0000256" key="7">
    <source>
        <dbReference type="PIRSR" id="PIRSR613078-2"/>
    </source>
</evidence>
<dbReference type="GO" id="GO:0006094">
    <property type="term" value="P:gluconeogenesis"/>
    <property type="evidence" value="ECO:0007669"/>
    <property type="project" value="UniProtKB-KW"/>
</dbReference>
<sequence>MQELVLIRHGETVGQSSIRLYGATDVALAPEGEAQVRATAQALIGQRFDAVLTSPLSRAHRSAEVMLSTIDHPKIDIEVVEGFREIDFGAWEGWTWEDVRARDPANHARWASEGPAFRFPAGEVRQEFVARVQAEVGPNIRARFLAGAQRILTVVHKGVIKAITSELLGVPFLELGHLELPLGALARLRGGPDQWALDPTGNNTAMSNEQRGEPQP</sequence>
<feature type="compositionally biased region" description="Polar residues" evidence="8">
    <location>
        <begin position="200"/>
        <end position="209"/>
    </location>
</feature>
<evidence type="ECO:0000256" key="1">
    <source>
        <dbReference type="ARBA" id="ARBA00006717"/>
    </source>
</evidence>
<dbReference type="SMART" id="SM00855">
    <property type="entry name" value="PGAM"/>
    <property type="match status" value="1"/>
</dbReference>
<evidence type="ECO:0000256" key="8">
    <source>
        <dbReference type="SAM" id="MobiDB-lite"/>
    </source>
</evidence>
<comment type="similarity">
    <text evidence="1">Belongs to the phosphoglycerate mutase family. BPG-dependent PGAM subfamily.</text>
</comment>
<dbReference type="CDD" id="cd07067">
    <property type="entry name" value="HP_PGM_like"/>
    <property type="match status" value="1"/>
</dbReference>
<dbReference type="PIRSF" id="PIRSF000709">
    <property type="entry name" value="6PFK_2-Ptase"/>
    <property type="match status" value="1"/>
</dbReference>
<feature type="region of interest" description="Disordered" evidence="8">
    <location>
        <begin position="195"/>
        <end position="216"/>
    </location>
</feature>
<evidence type="ECO:0000313" key="9">
    <source>
        <dbReference type="EMBL" id="KIG14573.1"/>
    </source>
</evidence>
<keyword evidence="4" id="KW-0324">Glycolysis</keyword>
<name>A0A0C1ZU39_9BACT</name>
<evidence type="ECO:0000256" key="3">
    <source>
        <dbReference type="ARBA" id="ARBA00022432"/>
    </source>
</evidence>
<dbReference type="SUPFAM" id="SSF53254">
    <property type="entry name" value="Phosphoglycerate mutase-like"/>
    <property type="match status" value="1"/>
</dbReference>
<evidence type="ECO:0000313" key="10">
    <source>
        <dbReference type="Proteomes" id="UP000031599"/>
    </source>
</evidence>
<keyword evidence="5" id="KW-0413">Isomerase</keyword>
<evidence type="ECO:0000256" key="2">
    <source>
        <dbReference type="ARBA" id="ARBA00012028"/>
    </source>
</evidence>